<evidence type="ECO:0000313" key="5">
    <source>
        <dbReference type="EMBL" id="MFF3573792.1"/>
    </source>
</evidence>
<dbReference type="PANTHER" id="PTHR24321">
    <property type="entry name" value="DEHYDROGENASES, SHORT CHAIN"/>
    <property type="match status" value="1"/>
</dbReference>
<name>A0ABW6SC34_9NOCA</name>
<accession>A0ABW6SC34</accession>
<comment type="caution">
    <text evidence="5">The sequence shown here is derived from an EMBL/GenBank/DDBJ whole genome shotgun (WGS) entry which is preliminary data.</text>
</comment>
<feature type="domain" description="Ketoreductase" evidence="4">
    <location>
        <begin position="3"/>
        <end position="176"/>
    </location>
</feature>
<evidence type="ECO:0000259" key="4">
    <source>
        <dbReference type="SMART" id="SM00822"/>
    </source>
</evidence>
<keyword evidence="6" id="KW-1185">Reference proteome</keyword>
<sequence>MSARILITGAAQGMGRAFAEYFAARGDRVLAVDIRDSAVEISGIRTMICDVTDPESLATAVAVAQREWGGLDGVVANAAIFDGVVRAPIEDLGLDEYARVMDVNVKGVWLTVRAALPALRAAGGGSIVTLASEVVNAGSVNLSHYVASKAAVVGLTRALARELGPAGIRINAISPGFTETEGGRNLVGGAGKYNATATPLGRVADVTDMCGAVEFLLGGSSGFVTGQTLLVNGGRVLA</sequence>
<dbReference type="PRINTS" id="PR00080">
    <property type="entry name" value="SDRFAMILY"/>
</dbReference>
<dbReference type="InterPro" id="IPR057326">
    <property type="entry name" value="KR_dom"/>
</dbReference>
<dbReference type="PROSITE" id="PS00061">
    <property type="entry name" value="ADH_SHORT"/>
    <property type="match status" value="1"/>
</dbReference>
<dbReference type="InterPro" id="IPR020904">
    <property type="entry name" value="Sc_DH/Rdtase_CS"/>
</dbReference>
<dbReference type="EMBL" id="JBIAQY010000021">
    <property type="protein sequence ID" value="MFF3573792.1"/>
    <property type="molecule type" value="Genomic_DNA"/>
</dbReference>
<evidence type="ECO:0000313" key="6">
    <source>
        <dbReference type="Proteomes" id="UP001601992"/>
    </source>
</evidence>
<dbReference type="Proteomes" id="UP001601992">
    <property type="component" value="Unassembled WGS sequence"/>
</dbReference>
<dbReference type="SUPFAM" id="SSF51735">
    <property type="entry name" value="NAD(P)-binding Rossmann-fold domains"/>
    <property type="match status" value="1"/>
</dbReference>
<dbReference type="Gene3D" id="3.40.50.720">
    <property type="entry name" value="NAD(P)-binding Rossmann-like Domain"/>
    <property type="match status" value="1"/>
</dbReference>
<dbReference type="Pfam" id="PF13561">
    <property type="entry name" value="adh_short_C2"/>
    <property type="match status" value="1"/>
</dbReference>
<dbReference type="SMART" id="SM00822">
    <property type="entry name" value="PKS_KR"/>
    <property type="match status" value="1"/>
</dbReference>
<evidence type="ECO:0000256" key="2">
    <source>
        <dbReference type="ARBA" id="ARBA00023002"/>
    </source>
</evidence>
<proteinExistence type="inferred from homology"/>
<dbReference type="PANTHER" id="PTHR24321:SF8">
    <property type="entry name" value="ESTRADIOL 17-BETA-DEHYDROGENASE 8-RELATED"/>
    <property type="match status" value="1"/>
</dbReference>
<dbReference type="CDD" id="cd05233">
    <property type="entry name" value="SDR_c"/>
    <property type="match status" value="1"/>
</dbReference>
<dbReference type="GO" id="GO:0016491">
    <property type="term" value="F:oxidoreductase activity"/>
    <property type="evidence" value="ECO:0007669"/>
    <property type="project" value="UniProtKB-KW"/>
</dbReference>
<dbReference type="InterPro" id="IPR036291">
    <property type="entry name" value="NAD(P)-bd_dom_sf"/>
</dbReference>
<protein>
    <submittedName>
        <fullName evidence="5">SDR family NAD(P)-dependent oxidoreductase</fullName>
        <ecNumber evidence="5">1.1.1.-</ecNumber>
    </submittedName>
</protein>
<reference evidence="5 6" key="1">
    <citation type="submission" date="2024-10" db="EMBL/GenBank/DDBJ databases">
        <title>The Natural Products Discovery Center: Release of the First 8490 Sequenced Strains for Exploring Actinobacteria Biosynthetic Diversity.</title>
        <authorList>
            <person name="Kalkreuter E."/>
            <person name="Kautsar S.A."/>
            <person name="Yang D."/>
            <person name="Bader C.D."/>
            <person name="Teijaro C.N."/>
            <person name="Fluegel L."/>
            <person name="Davis C.M."/>
            <person name="Simpson J.R."/>
            <person name="Lauterbach L."/>
            <person name="Steele A.D."/>
            <person name="Gui C."/>
            <person name="Meng S."/>
            <person name="Li G."/>
            <person name="Viehrig K."/>
            <person name="Ye F."/>
            <person name="Su P."/>
            <person name="Kiefer A.F."/>
            <person name="Nichols A."/>
            <person name="Cepeda A.J."/>
            <person name="Yan W."/>
            <person name="Fan B."/>
            <person name="Jiang Y."/>
            <person name="Adhikari A."/>
            <person name="Zheng C.-J."/>
            <person name="Schuster L."/>
            <person name="Cowan T.M."/>
            <person name="Smanski M.J."/>
            <person name="Chevrette M.G."/>
            <person name="De Carvalho L.P.S."/>
            <person name="Shen B."/>
        </authorList>
    </citation>
    <scope>NUCLEOTIDE SEQUENCE [LARGE SCALE GENOMIC DNA]</scope>
    <source>
        <strain evidence="5 6">NPDC002593</strain>
    </source>
</reference>
<evidence type="ECO:0000256" key="1">
    <source>
        <dbReference type="ARBA" id="ARBA00006484"/>
    </source>
</evidence>
<keyword evidence="3" id="KW-0520">NAD</keyword>
<dbReference type="RefSeq" id="WP_387406569.1">
    <property type="nucleotide sequence ID" value="NZ_JBIAQY010000021.1"/>
</dbReference>
<gene>
    <name evidence="5" type="ORF">ACFYXQ_39155</name>
</gene>
<evidence type="ECO:0000256" key="3">
    <source>
        <dbReference type="ARBA" id="ARBA00023027"/>
    </source>
</evidence>
<comment type="similarity">
    <text evidence="1">Belongs to the short-chain dehydrogenases/reductases (SDR) family.</text>
</comment>
<dbReference type="PRINTS" id="PR00081">
    <property type="entry name" value="GDHRDH"/>
</dbReference>
<organism evidence="5 6">
    <name type="scientific">Nocardia jiangxiensis</name>
    <dbReference type="NCBI Taxonomy" id="282685"/>
    <lineage>
        <taxon>Bacteria</taxon>
        <taxon>Bacillati</taxon>
        <taxon>Actinomycetota</taxon>
        <taxon>Actinomycetes</taxon>
        <taxon>Mycobacteriales</taxon>
        <taxon>Nocardiaceae</taxon>
        <taxon>Nocardia</taxon>
    </lineage>
</organism>
<dbReference type="EC" id="1.1.1.-" evidence="5"/>
<keyword evidence="2 5" id="KW-0560">Oxidoreductase</keyword>
<dbReference type="InterPro" id="IPR002347">
    <property type="entry name" value="SDR_fam"/>
</dbReference>